<dbReference type="SUPFAM" id="SSF55455">
    <property type="entry name" value="SRF-like"/>
    <property type="match status" value="1"/>
</dbReference>
<dbReference type="Gene3D" id="3.40.1810.10">
    <property type="entry name" value="Transcription factor, MADS-box"/>
    <property type="match status" value="1"/>
</dbReference>
<gene>
    <name evidence="8" type="ORF">NE237_033063</name>
</gene>
<dbReference type="EMBL" id="JAMYWD010000001">
    <property type="protein sequence ID" value="KAJ4982226.1"/>
    <property type="molecule type" value="Genomic_DNA"/>
</dbReference>
<evidence type="ECO:0000256" key="3">
    <source>
        <dbReference type="ARBA" id="ARBA00023125"/>
    </source>
</evidence>
<sequence length="174" mass="20192">MGERGKEKNEERAEGKSGVKPMMFFKRSERRVQGLKKKTYELATLCGVDAFFICYEDGGSDQHAVPVTYPENPDEVRRIIKRYSDHTLQEDNRGGGKQRRTEDMHQRKRTKMAVFDLNHKEDDSILDELTPVQLKENLKSVDSTLEKVNELLAEKNHGLMRSLPGQRVHKHKLR</sequence>
<dbReference type="OrthoDB" id="601557at2759"/>
<keyword evidence="2" id="KW-0805">Transcription regulation</keyword>
<feature type="compositionally biased region" description="Basic and acidic residues" evidence="6">
    <location>
        <begin position="86"/>
        <end position="105"/>
    </location>
</feature>
<dbReference type="GO" id="GO:0003677">
    <property type="term" value="F:DNA binding"/>
    <property type="evidence" value="ECO:0007669"/>
    <property type="project" value="UniProtKB-KW"/>
</dbReference>
<keyword evidence="4" id="KW-0804">Transcription</keyword>
<evidence type="ECO:0000313" key="8">
    <source>
        <dbReference type="EMBL" id="KAJ4982226.1"/>
    </source>
</evidence>
<evidence type="ECO:0000256" key="6">
    <source>
        <dbReference type="SAM" id="MobiDB-lite"/>
    </source>
</evidence>
<reference evidence="8" key="1">
    <citation type="journal article" date="2023" name="Plant J.">
        <title>The genome of the king protea, Protea cynaroides.</title>
        <authorList>
            <person name="Chang J."/>
            <person name="Duong T.A."/>
            <person name="Schoeman C."/>
            <person name="Ma X."/>
            <person name="Roodt D."/>
            <person name="Barker N."/>
            <person name="Li Z."/>
            <person name="Van de Peer Y."/>
            <person name="Mizrachi E."/>
        </authorList>
    </citation>
    <scope>NUCLEOTIDE SEQUENCE</scope>
    <source>
        <tissue evidence="8">Young leaves</tissue>
    </source>
</reference>
<dbReference type="InterPro" id="IPR036879">
    <property type="entry name" value="TF_MADSbox_sf"/>
</dbReference>
<dbReference type="Proteomes" id="UP001141806">
    <property type="component" value="Unassembled WGS sequence"/>
</dbReference>
<comment type="caution">
    <text evidence="8">The sequence shown here is derived from an EMBL/GenBank/DDBJ whole genome shotgun (WGS) entry which is preliminary data.</text>
</comment>
<protein>
    <recommendedName>
        <fullName evidence="7">MADS-box domain-containing protein</fullName>
    </recommendedName>
</protein>
<dbReference type="GO" id="GO:0005634">
    <property type="term" value="C:nucleus"/>
    <property type="evidence" value="ECO:0007669"/>
    <property type="project" value="UniProtKB-SubCell"/>
</dbReference>
<evidence type="ECO:0000256" key="5">
    <source>
        <dbReference type="ARBA" id="ARBA00023242"/>
    </source>
</evidence>
<evidence type="ECO:0000259" key="7">
    <source>
        <dbReference type="Pfam" id="PF00319"/>
    </source>
</evidence>
<dbReference type="InterPro" id="IPR002100">
    <property type="entry name" value="TF_MADSbox"/>
</dbReference>
<comment type="subcellular location">
    <subcellularLocation>
        <location evidence="1">Nucleus</location>
    </subcellularLocation>
</comment>
<name>A0A9Q0L4P7_9MAGN</name>
<dbReference type="Pfam" id="PF00319">
    <property type="entry name" value="SRF-TF"/>
    <property type="match status" value="1"/>
</dbReference>
<dbReference type="AlphaFoldDB" id="A0A9Q0L4P7"/>
<dbReference type="GO" id="GO:0046983">
    <property type="term" value="F:protein dimerization activity"/>
    <property type="evidence" value="ECO:0007669"/>
    <property type="project" value="InterPro"/>
</dbReference>
<evidence type="ECO:0000313" key="9">
    <source>
        <dbReference type="Proteomes" id="UP001141806"/>
    </source>
</evidence>
<proteinExistence type="predicted"/>
<accession>A0A9Q0L4P7</accession>
<keyword evidence="3" id="KW-0238">DNA-binding</keyword>
<evidence type="ECO:0000256" key="1">
    <source>
        <dbReference type="ARBA" id="ARBA00004123"/>
    </source>
</evidence>
<feature type="region of interest" description="Disordered" evidence="6">
    <location>
        <begin position="86"/>
        <end position="109"/>
    </location>
</feature>
<evidence type="ECO:0000256" key="2">
    <source>
        <dbReference type="ARBA" id="ARBA00023015"/>
    </source>
</evidence>
<evidence type="ECO:0000256" key="4">
    <source>
        <dbReference type="ARBA" id="ARBA00023163"/>
    </source>
</evidence>
<keyword evidence="9" id="KW-1185">Reference proteome</keyword>
<organism evidence="8 9">
    <name type="scientific">Protea cynaroides</name>
    <dbReference type="NCBI Taxonomy" id="273540"/>
    <lineage>
        <taxon>Eukaryota</taxon>
        <taxon>Viridiplantae</taxon>
        <taxon>Streptophyta</taxon>
        <taxon>Embryophyta</taxon>
        <taxon>Tracheophyta</taxon>
        <taxon>Spermatophyta</taxon>
        <taxon>Magnoliopsida</taxon>
        <taxon>Proteales</taxon>
        <taxon>Proteaceae</taxon>
        <taxon>Protea</taxon>
    </lineage>
</organism>
<feature type="domain" description="MADS-box" evidence="7">
    <location>
        <begin position="30"/>
        <end position="59"/>
    </location>
</feature>
<keyword evidence="5" id="KW-0539">Nucleus</keyword>